<dbReference type="GO" id="GO:0030295">
    <property type="term" value="F:protein kinase activator activity"/>
    <property type="evidence" value="ECO:0007669"/>
    <property type="project" value="TreeGrafter"/>
</dbReference>
<proteinExistence type="predicted"/>
<dbReference type="InterPro" id="IPR009675">
    <property type="entry name" value="TPX2_fam"/>
</dbReference>
<feature type="region of interest" description="Disordered" evidence="1">
    <location>
        <begin position="902"/>
        <end position="972"/>
    </location>
</feature>
<keyword evidence="4" id="KW-1185">Reference proteome</keyword>
<name>A0A0D3E1T5_BRAOL</name>
<dbReference type="AlphaFoldDB" id="A0A0D3E1T5"/>
<protein>
    <recommendedName>
        <fullName evidence="2">TPX2 central domain-containing protein</fullName>
    </recommendedName>
</protein>
<feature type="compositionally biased region" description="Polar residues" evidence="1">
    <location>
        <begin position="936"/>
        <end position="963"/>
    </location>
</feature>
<dbReference type="GO" id="GO:0005819">
    <property type="term" value="C:spindle"/>
    <property type="evidence" value="ECO:0007669"/>
    <property type="project" value="InterPro"/>
</dbReference>
<reference evidence="3" key="2">
    <citation type="submission" date="2015-03" db="UniProtKB">
        <authorList>
            <consortium name="EnsemblPlants"/>
        </authorList>
    </citation>
    <scope>IDENTIFICATION</scope>
</reference>
<feature type="domain" description="TPX2 central" evidence="2">
    <location>
        <begin position="913"/>
        <end position="1002"/>
    </location>
</feature>
<feature type="region of interest" description="Disordered" evidence="1">
    <location>
        <begin position="1"/>
        <end position="46"/>
    </location>
</feature>
<dbReference type="HOGENOM" id="CLU_285656_0_0_1"/>
<dbReference type="GO" id="GO:0060236">
    <property type="term" value="P:regulation of mitotic spindle organization"/>
    <property type="evidence" value="ECO:0007669"/>
    <property type="project" value="InterPro"/>
</dbReference>
<feature type="region of interest" description="Disordered" evidence="1">
    <location>
        <begin position="65"/>
        <end position="98"/>
    </location>
</feature>
<accession>A0A0D3E1T5</accession>
<sequence length="1084" mass="121968">MEMTIEASTTRVDANKPPTSGTVVDVESDEKQATTPDPRWPYLNRWSSNPLHEASAPAALKLVPPHSPTGHMVETESGTSLTDNGENESPLDDLKRAAPLGDSDMVIRSVTEPEVNPKPYSTSQGAKQNTCALKIPYLTNQACLSHETNFNGLYTQEGVQPIWNQSKIFMEQERFSSPSICKYPTLEGDLSSSKERPEAKLIIGVSRSLSAFHKAQDQEKWPRNYEVMIQSPKPVNPVLHLPQLEANRFNQLQTRHWRPGDHFNQSGDILGIQEEFCKFIPCTSNHWIMRILIYSNLPYLEQTDINVQQLFSLQIRHEIRTYQAPRKGVVTGLKEQEFKEEEPPGVTIVMDKKIVQETMQSILLKEAKPKQYQVSRSKSCKEGGDDVVIRSATEPEVNPKPYSTSQGAKQNTCALKIPYLTNQEGLSHETNFNGLYTQEGVQPIWNQSKIYMEQEVMNFTSQRFSSPSICKYPTLEGDLSSSKERTEEKPIIGIDSFWPTIGEAIVNGPKTKKGQRLFPEQAKPYLPVKTIPPPDLKEDGSLRFPWAARMNQSSRNLFRATEPTNRPDSTPQVTIPAKVLRLGPENKEEYVVGQFHRCSNPPGGLIHAVLNRLWGRELEKAAPVQSHIMESIPSHSIFLEDSEASKIEQPFDHRSPLTLDHHNFHTEDTPPVYGKGNGFDVVGDSSSYTITRGGRTIKQTQKVQDMGWTRASGRDRNSRGLIMVPCLSGEGFSLEEFDIDFEFDAPRFYDFSRPELDSETEEIEFWFESAGNYSPSPFSPKFNWKLEPLSVKQITNTSSKTKPVDTGLNPKDKYNGFIYYNQTVKDVSKTKPKSKTKSSSSSTLTRPTVSLLARQNKPLDVYAVQLLTRCQRSLAKFGDNLSPILVSKLQNQDTKRENLEAKMDQINSNRRSKLTVPKEPKLRTAERSERHRSKVNSEIKQNAKSRVTSPKINTTNKNINHEPSSAPLPKSNTLRSQDLKAFGLRTSLRANAKINAIQEKEATNSRTLLKGRRAKGNHSGKIHCQVYESKIFPLDSKRPSKEGLGEATSIKYGTQSSCMTDINRGLDLCGKFDSQKLAGILITA</sequence>
<feature type="compositionally biased region" description="Polar residues" evidence="1">
    <location>
        <begin position="1"/>
        <end position="22"/>
    </location>
</feature>
<dbReference type="Pfam" id="PF12214">
    <property type="entry name" value="TPX2_importin"/>
    <property type="match status" value="1"/>
</dbReference>
<dbReference type="GO" id="GO:0008017">
    <property type="term" value="F:microtubule binding"/>
    <property type="evidence" value="ECO:0007669"/>
    <property type="project" value="TreeGrafter"/>
</dbReference>
<dbReference type="STRING" id="109376.A0A0D3E1T5"/>
<evidence type="ECO:0000256" key="1">
    <source>
        <dbReference type="SAM" id="MobiDB-lite"/>
    </source>
</evidence>
<dbReference type="PANTHER" id="PTHR14326">
    <property type="entry name" value="TARGETING PROTEIN FOR XKLP2"/>
    <property type="match status" value="1"/>
</dbReference>
<evidence type="ECO:0000313" key="4">
    <source>
        <dbReference type="Proteomes" id="UP000032141"/>
    </source>
</evidence>
<dbReference type="EnsemblPlants" id="Bo9g014880.1">
    <property type="protein sequence ID" value="Bo9g014880.1"/>
    <property type="gene ID" value="Bo9g014880"/>
</dbReference>
<dbReference type="GO" id="GO:0090307">
    <property type="term" value="P:mitotic spindle assembly"/>
    <property type="evidence" value="ECO:0007669"/>
    <property type="project" value="TreeGrafter"/>
</dbReference>
<evidence type="ECO:0000259" key="2">
    <source>
        <dbReference type="Pfam" id="PF12214"/>
    </source>
</evidence>
<reference evidence="3 4" key="1">
    <citation type="journal article" date="2014" name="Genome Biol.">
        <title>Transcriptome and methylome profiling reveals relics of genome dominance in the mesopolyploid Brassica oleracea.</title>
        <authorList>
            <person name="Parkin I.A."/>
            <person name="Koh C."/>
            <person name="Tang H."/>
            <person name="Robinson S.J."/>
            <person name="Kagale S."/>
            <person name="Clarke W.E."/>
            <person name="Town C.D."/>
            <person name="Nixon J."/>
            <person name="Krishnakumar V."/>
            <person name="Bidwell S.L."/>
            <person name="Denoeud F."/>
            <person name="Belcram H."/>
            <person name="Links M.G."/>
            <person name="Just J."/>
            <person name="Clarke C."/>
            <person name="Bender T."/>
            <person name="Huebert T."/>
            <person name="Mason A.S."/>
            <person name="Pires J.C."/>
            <person name="Barker G."/>
            <person name="Moore J."/>
            <person name="Walley P.G."/>
            <person name="Manoli S."/>
            <person name="Batley J."/>
            <person name="Edwards D."/>
            <person name="Nelson M.N."/>
            <person name="Wang X."/>
            <person name="Paterson A.H."/>
            <person name="King G."/>
            <person name="Bancroft I."/>
            <person name="Chalhoub B."/>
            <person name="Sharpe A.G."/>
        </authorList>
    </citation>
    <scope>NUCLEOTIDE SEQUENCE</scope>
    <source>
        <strain evidence="3 4">cv. TO1000</strain>
    </source>
</reference>
<evidence type="ECO:0000313" key="3">
    <source>
        <dbReference type="EnsemblPlants" id="Bo9g014880.1"/>
    </source>
</evidence>
<dbReference type="PANTHER" id="PTHR14326:SF32">
    <property type="entry name" value="CELL CYCLE REGULATED MICROTUBULE ASSOCIATED PROTEIN"/>
    <property type="match status" value="1"/>
</dbReference>
<dbReference type="Proteomes" id="UP000032141">
    <property type="component" value="Chromosome C9"/>
</dbReference>
<feature type="compositionally biased region" description="Basic and acidic residues" evidence="1">
    <location>
        <begin position="916"/>
        <end position="929"/>
    </location>
</feature>
<dbReference type="Gramene" id="Bo9g014880.1">
    <property type="protein sequence ID" value="Bo9g014880.1"/>
    <property type="gene ID" value="Bo9g014880"/>
</dbReference>
<organism evidence="3 4">
    <name type="scientific">Brassica oleracea var. oleracea</name>
    <dbReference type="NCBI Taxonomy" id="109376"/>
    <lineage>
        <taxon>Eukaryota</taxon>
        <taxon>Viridiplantae</taxon>
        <taxon>Streptophyta</taxon>
        <taxon>Embryophyta</taxon>
        <taxon>Tracheophyta</taxon>
        <taxon>Spermatophyta</taxon>
        <taxon>Magnoliopsida</taxon>
        <taxon>eudicotyledons</taxon>
        <taxon>Gunneridae</taxon>
        <taxon>Pentapetalae</taxon>
        <taxon>rosids</taxon>
        <taxon>malvids</taxon>
        <taxon>Brassicales</taxon>
        <taxon>Brassicaceae</taxon>
        <taxon>Brassiceae</taxon>
        <taxon>Brassica</taxon>
    </lineage>
</organism>
<dbReference type="InterPro" id="IPR027330">
    <property type="entry name" value="TPX2_central_dom"/>
</dbReference>
<dbReference type="GO" id="GO:0005880">
    <property type="term" value="C:nuclear microtubule"/>
    <property type="evidence" value="ECO:0007669"/>
    <property type="project" value="TreeGrafter"/>
</dbReference>